<dbReference type="RefSeq" id="WP_377102698.1">
    <property type="nucleotide sequence ID" value="NZ_JBHTHU010000022.1"/>
</dbReference>
<dbReference type="PANTHER" id="PTHR43711">
    <property type="entry name" value="TWO-COMPONENT HISTIDINE KINASE"/>
    <property type="match status" value="1"/>
</dbReference>
<comment type="catalytic activity">
    <reaction evidence="1">
        <text>ATP + protein L-histidine = ADP + protein N-phospho-L-histidine.</text>
        <dbReference type="EC" id="2.7.13.3"/>
    </reaction>
</comment>
<dbReference type="SMART" id="SM00028">
    <property type="entry name" value="TPR"/>
    <property type="match status" value="4"/>
</dbReference>
<keyword evidence="3" id="KW-0597">Phosphoprotein</keyword>
<evidence type="ECO:0000313" key="11">
    <source>
        <dbReference type="Proteomes" id="UP001596958"/>
    </source>
</evidence>
<keyword evidence="11" id="KW-1185">Reference proteome</keyword>
<keyword evidence="8" id="KW-1133">Transmembrane helix</keyword>
<proteinExistence type="predicted"/>
<dbReference type="SUPFAM" id="SSF47384">
    <property type="entry name" value="Homodimeric domain of signal transducing histidine kinase"/>
    <property type="match status" value="1"/>
</dbReference>
<keyword evidence="4" id="KW-0808">Transferase</keyword>
<dbReference type="InterPro" id="IPR005467">
    <property type="entry name" value="His_kinase_dom"/>
</dbReference>
<evidence type="ECO:0000313" key="10">
    <source>
        <dbReference type="EMBL" id="MFD0752320.1"/>
    </source>
</evidence>
<keyword evidence="10" id="KW-0547">Nucleotide-binding</keyword>
<evidence type="ECO:0000256" key="7">
    <source>
        <dbReference type="SAM" id="Coils"/>
    </source>
</evidence>
<dbReference type="CDD" id="cd00082">
    <property type="entry name" value="HisKA"/>
    <property type="match status" value="1"/>
</dbReference>
<accession>A0ABW2Z393</accession>
<comment type="caution">
    <text evidence="10">The sequence shown here is derived from an EMBL/GenBank/DDBJ whole genome shotgun (WGS) entry which is preliminary data.</text>
</comment>
<evidence type="ECO:0000256" key="6">
    <source>
        <dbReference type="ARBA" id="ARBA00023012"/>
    </source>
</evidence>
<evidence type="ECO:0000256" key="4">
    <source>
        <dbReference type="ARBA" id="ARBA00022679"/>
    </source>
</evidence>
<dbReference type="Proteomes" id="UP001596958">
    <property type="component" value="Unassembled WGS sequence"/>
</dbReference>
<protein>
    <recommendedName>
        <fullName evidence="2">histidine kinase</fullName>
        <ecNumber evidence="2">2.7.13.3</ecNumber>
    </recommendedName>
</protein>
<dbReference type="PROSITE" id="PS50109">
    <property type="entry name" value="HIS_KIN"/>
    <property type="match status" value="1"/>
</dbReference>
<dbReference type="InterPro" id="IPR003661">
    <property type="entry name" value="HisK_dim/P_dom"/>
</dbReference>
<dbReference type="SUPFAM" id="SSF55874">
    <property type="entry name" value="ATPase domain of HSP90 chaperone/DNA topoisomerase II/histidine kinase"/>
    <property type="match status" value="1"/>
</dbReference>
<keyword evidence="8" id="KW-0812">Transmembrane</keyword>
<keyword evidence="5" id="KW-0418">Kinase</keyword>
<name>A0ABW2Z393_9SPHI</name>
<dbReference type="Gene3D" id="3.30.565.10">
    <property type="entry name" value="Histidine kinase-like ATPase, C-terminal domain"/>
    <property type="match status" value="1"/>
</dbReference>
<dbReference type="Gene3D" id="1.10.287.130">
    <property type="match status" value="1"/>
</dbReference>
<evidence type="ECO:0000256" key="5">
    <source>
        <dbReference type="ARBA" id="ARBA00022777"/>
    </source>
</evidence>
<dbReference type="PANTHER" id="PTHR43711:SF31">
    <property type="entry name" value="HISTIDINE KINASE"/>
    <property type="match status" value="1"/>
</dbReference>
<dbReference type="Pfam" id="PF02518">
    <property type="entry name" value="HATPase_c"/>
    <property type="match status" value="1"/>
</dbReference>
<feature type="domain" description="Histidine kinase" evidence="9">
    <location>
        <begin position="425"/>
        <end position="640"/>
    </location>
</feature>
<dbReference type="InterPro" id="IPR036097">
    <property type="entry name" value="HisK_dim/P_sf"/>
</dbReference>
<reference evidence="11" key="1">
    <citation type="journal article" date="2019" name="Int. J. Syst. Evol. Microbiol.">
        <title>The Global Catalogue of Microorganisms (GCM) 10K type strain sequencing project: providing services to taxonomists for standard genome sequencing and annotation.</title>
        <authorList>
            <consortium name="The Broad Institute Genomics Platform"/>
            <consortium name="The Broad Institute Genome Sequencing Center for Infectious Disease"/>
            <person name="Wu L."/>
            <person name="Ma J."/>
        </authorList>
    </citation>
    <scope>NUCLEOTIDE SEQUENCE [LARGE SCALE GENOMIC DNA]</scope>
    <source>
        <strain evidence="11">CCUG 63418</strain>
    </source>
</reference>
<dbReference type="Gene3D" id="1.25.40.10">
    <property type="entry name" value="Tetratricopeptide repeat domain"/>
    <property type="match status" value="1"/>
</dbReference>
<dbReference type="InterPro" id="IPR003594">
    <property type="entry name" value="HATPase_dom"/>
</dbReference>
<dbReference type="SUPFAM" id="SSF48452">
    <property type="entry name" value="TPR-like"/>
    <property type="match status" value="1"/>
</dbReference>
<gene>
    <name evidence="10" type="ORF">ACFQZS_19350</name>
</gene>
<dbReference type="SMART" id="SM00388">
    <property type="entry name" value="HisKA"/>
    <property type="match status" value="1"/>
</dbReference>
<dbReference type="EMBL" id="JBHTHU010000022">
    <property type="protein sequence ID" value="MFD0752320.1"/>
    <property type="molecule type" value="Genomic_DNA"/>
</dbReference>
<keyword evidence="10" id="KW-0067">ATP-binding</keyword>
<dbReference type="InterPro" id="IPR036890">
    <property type="entry name" value="HATPase_C_sf"/>
</dbReference>
<dbReference type="SMART" id="SM00387">
    <property type="entry name" value="HATPase_c"/>
    <property type="match status" value="1"/>
</dbReference>
<organism evidence="10 11">
    <name type="scientific">Mucilaginibacter calamicampi</name>
    <dbReference type="NCBI Taxonomy" id="1302352"/>
    <lineage>
        <taxon>Bacteria</taxon>
        <taxon>Pseudomonadati</taxon>
        <taxon>Bacteroidota</taxon>
        <taxon>Sphingobacteriia</taxon>
        <taxon>Sphingobacteriales</taxon>
        <taxon>Sphingobacteriaceae</taxon>
        <taxon>Mucilaginibacter</taxon>
    </lineage>
</organism>
<keyword evidence="6" id="KW-0902">Two-component regulatory system</keyword>
<dbReference type="InterPro" id="IPR019734">
    <property type="entry name" value="TPR_rpt"/>
</dbReference>
<evidence type="ECO:0000256" key="1">
    <source>
        <dbReference type="ARBA" id="ARBA00000085"/>
    </source>
</evidence>
<sequence length="640" mass="72623">MQKRFQTIDSLFNAGKPDTALNLLKNARPDIKSDDPLLSTYYCFIAEHNLTDTVARVLYADSAVSFFCHDARREKYPSEYARALLIKGDVCFAIKEYSTALQNYDNARNVMGSKGDDGVLAGKMANIYFGQGNFEVAARYWTKSFRQLEKSPAGYTPQHLFYLKQGTLDNAGITYERMNKLDSAIYFYNLDHALINAAETDGRINQEQLKNARIVLYDNLGGAYLKQNKLDSATKYLTTAAALPAKDSNGLRISLFLKLARLYQLNGNDKEAAASFEKSYQLLKLYGKTNARAKVFWYKNYAEFMFKQGNAAKAYQYQTEYIRLKDSLDSSFDKLRRVDVEKELNLIDQQNRLERLMQQARIEQLYVTAISIAAVVALVVIIIIARILRQSRKNHREAQERNVSLKITMQELEHANKNITRIMRVMAHDLRTPLSGIIGLASAVNEDKHLSSDNKHMVQLIENTGTRTLDMIDELLRTGLSDEKENIEKKPVDLKILLSDLIELLQFKADEKQLKINFDSTETIVAEVSYEKIWRVFSNIIANAIKFSHRGDTIQVNLSKKPGSKVVVVSVADNGIGIAEKEHNEVFEMFTEAKRVGTDGEKSFGLGLAISKRIVGLHKGRIWFESQPEKGTTFYIELPA</sequence>
<feature type="transmembrane region" description="Helical" evidence="8">
    <location>
        <begin position="365"/>
        <end position="388"/>
    </location>
</feature>
<dbReference type="InterPro" id="IPR050736">
    <property type="entry name" value="Sensor_HK_Regulatory"/>
</dbReference>
<dbReference type="EC" id="2.7.13.3" evidence="2"/>
<evidence type="ECO:0000256" key="3">
    <source>
        <dbReference type="ARBA" id="ARBA00022553"/>
    </source>
</evidence>
<keyword evidence="8" id="KW-0472">Membrane</keyword>
<dbReference type="PRINTS" id="PR00344">
    <property type="entry name" value="BCTRLSENSOR"/>
</dbReference>
<evidence type="ECO:0000256" key="2">
    <source>
        <dbReference type="ARBA" id="ARBA00012438"/>
    </source>
</evidence>
<evidence type="ECO:0000256" key="8">
    <source>
        <dbReference type="SAM" id="Phobius"/>
    </source>
</evidence>
<dbReference type="InterPro" id="IPR011990">
    <property type="entry name" value="TPR-like_helical_dom_sf"/>
</dbReference>
<evidence type="ECO:0000259" key="9">
    <source>
        <dbReference type="PROSITE" id="PS50109"/>
    </source>
</evidence>
<dbReference type="GO" id="GO:0005524">
    <property type="term" value="F:ATP binding"/>
    <property type="evidence" value="ECO:0007669"/>
    <property type="project" value="UniProtKB-KW"/>
</dbReference>
<keyword evidence="7" id="KW-0175">Coiled coil</keyword>
<dbReference type="InterPro" id="IPR004358">
    <property type="entry name" value="Sig_transdc_His_kin-like_C"/>
</dbReference>
<dbReference type="Pfam" id="PF00512">
    <property type="entry name" value="HisKA"/>
    <property type="match status" value="1"/>
</dbReference>
<feature type="coiled-coil region" evidence="7">
    <location>
        <begin position="388"/>
        <end position="415"/>
    </location>
</feature>